<dbReference type="PANTHER" id="PTHR34580:SF1">
    <property type="entry name" value="PROTEIN PAFC"/>
    <property type="match status" value="1"/>
</dbReference>
<sequence>MKAERLIKILLLLQHGEIISTREMAEELVVSERTVHRDMESLSAAGIPVYAERGKAGGWKLVDNWKQRLSWLKEKEMLSLFLPHAEKIMNDLNMDISSKDIRDKLMLSLPEGAKQSAVNLWERIYVDMGTWKNSTNEMNPAMKVMKEAVMNNKKVTISYKKANGEIRDSIVKPLGLVAKSSNWYVIALNQQDEFRSYKVTRIIEGEIMDEDFNRPSDFKLSDHWEQSKKQFMQSLPEFQVKVNVSPFAHQRIKFTGRFVQAEYEGMTTENGWTELGLIFNTEEEAVNYIVGFGNQVRILSPLDLIDKVTDRAKEIIDLYR</sequence>
<keyword evidence="3" id="KW-0804">Transcription</keyword>
<dbReference type="PROSITE" id="PS00894">
    <property type="entry name" value="HTH_DEOR_1"/>
    <property type="match status" value="1"/>
</dbReference>
<evidence type="ECO:0000256" key="1">
    <source>
        <dbReference type="ARBA" id="ARBA00023015"/>
    </source>
</evidence>
<accession>A0A410ME61</accession>
<dbReference type="InterPro" id="IPR036390">
    <property type="entry name" value="WH_DNA-bd_sf"/>
</dbReference>
<dbReference type="PIRSF" id="PIRSF016838">
    <property type="entry name" value="PafC"/>
    <property type="match status" value="1"/>
</dbReference>
<organism evidence="5 6">
    <name type="scientific">Halobacillus litoralis</name>
    <dbReference type="NCBI Taxonomy" id="45668"/>
    <lineage>
        <taxon>Bacteria</taxon>
        <taxon>Bacillati</taxon>
        <taxon>Bacillota</taxon>
        <taxon>Bacilli</taxon>
        <taxon>Bacillales</taxon>
        <taxon>Bacillaceae</taxon>
        <taxon>Halobacillus</taxon>
    </lineage>
</organism>
<dbReference type="InterPro" id="IPR051534">
    <property type="entry name" value="CBASS_pafABC_assoc_protein"/>
</dbReference>
<evidence type="ECO:0000259" key="4">
    <source>
        <dbReference type="PROSITE" id="PS51000"/>
    </source>
</evidence>
<evidence type="ECO:0000313" key="5">
    <source>
        <dbReference type="EMBL" id="QAS53003.1"/>
    </source>
</evidence>
<dbReference type="Gene3D" id="1.10.10.10">
    <property type="entry name" value="Winged helix-like DNA-binding domain superfamily/Winged helix DNA-binding domain"/>
    <property type="match status" value="1"/>
</dbReference>
<dbReference type="InterPro" id="IPR001034">
    <property type="entry name" value="DeoR_HTH"/>
</dbReference>
<dbReference type="RefSeq" id="WP_128525280.1">
    <property type="nucleotide sequence ID" value="NZ_CP026118.1"/>
</dbReference>
<evidence type="ECO:0000256" key="2">
    <source>
        <dbReference type="ARBA" id="ARBA00023125"/>
    </source>
</evidence>
<dbReference type="InterPro" id="IPR036388">
    <property type="entry name" value="WH-like_DNA-bd_sf"/>
</dbReference>
<feature type="domain" description="HTH deoR-type" evidence="4">
    <location>
        <begin position="2"/>
        <end position="57"/>
    </location>
</feature>
<dbReference type="OrthoDB" id="9815009at2"/>
<dbReference type="Pfam" id="PF25583">
    <property type="entry name" value="WCX"/>
    <property type="match status" value="1"/>
</dbReference>
<dbReference type="Pfam" id="PF08279">
    <property type="entry name" value="HTH_11"/>
    <property type="match status" value="1"/>
</dbReference>
<protein>
    <submittedName>
        <fullName evidence="5">YafY family transcriptional regulator</fullName>
    </submittedName>
</protein>
<keyword evidence="2" id="KW-0238">DNA-binding</keyword>
<dbReference type="InterPro" id="IPR026881">
    <property type="entry name" value="WYL_dom"/>
</dbReference>
<dbReference type="EMBL" id="CP026118">
    <property type="protein sequence ID" value="QAS53003.1"/>
    <property type="molecule type" value="Genomic_DNA"/>
</dbReference>
<dbReference type="SUPFAM" id="SSF46785">
    <property type="entry name" value="Winged helix' DNA-binding domain"/>
    <property type="match status" value="1"/>
</dbReference>
<dbReference type="PROSITE" id="PS51000">
    <property type="entry name" value="HTH_DEOR_2"/>
    <property type="match status" value="1"/>
</dbReference>
<keyword evidence="1" id="KW-0805">Transcription regulation</keyword>
<dbReference type="InterPro" id="IPR013196">
    <property type="entry name" value="HTH_11"/>
</dbReference>
<dbReference type="AlphaFoldDB" id="A0A410ME61"/>
<evidence type="ECO:0000313" key="6">
    <source>
        <dbReference type="Proteomes" id="UP000287756"/>
    </source>
</evidence>
<dbReference type="InterPro" id="IPR057727">
    <property type="entry name" value="WCX_dom"/>
</dbReference>
<reference evidence="5 6" key="1">
    <citation type="submission" date="2018-01" db="EMBL/GenBank/DDBJ databases">
        <title>The whole genome sequencing and assembly of Halobacillus litoralis ERB031 strain.</title>
        <authorList>
            <person name="Lee S.-J."/>
            <person name="Park M.-K."/>
            <person name="Kim J.-Y."/>
            <person name="Lee Y.-J."/>
            <person name="Yi H."/>
            <person name="Bahn Y.-S."/>
            <person name="Kim J.F."/>
            <person name="Lee D.-W."/>
        </authorList>
    </citation>
    <scope>NUCLEOTIDE SEQUENCE [LARGE SCALE GENOMIC DNA]</scope>
    <source>
        <strain evidence="5 6">ERB 031</strain>
    </source>
</reference>
<dbReference type="InterPro" id="IPR028349">
    <property type="entry name" value="PafC-like"/>
</dbReference>
<dbReference type="GO" id="GO:0003677">
    <property type="term" value="F:DNA binding"/>
    <property type="evidence" value="ECO:0007669"/>
    <property type="project" value="UniProtKB-KW"/>
</dbReference>
<dbReference type="PANTHER" id="PTHR34580">
    <property type="match status" value="1"/>
</dbReference>
<dbReference type="GO" id="GO:0003700">
    <property type="term" value="F:DNA-binding transcription factor activity"/>
    <property type="evidence" value="ECO:0007669"/>
    <property type="project" value="InterPro"/>
</dbReference>
<dbReference type="PROSITE" id="PS52050">
    <property type="entry name" value="WYL"/>
    <property type="match status" value="1"/>
</dbReference>
<proteinExistence type="predicted"/>
<gene>
    <name evidence="5" type="ORF">HLI_12775</name>
</gene>
<dbReference type="Pfam" id="PF13280">
    <property type="entry name" value="WYL"/>
    <property type="match status" value="1"/>
</dbReference>
<dbReference type="KEGG" id="hli:HLI_12775"/>
<evidence type="ECO:0000256" key="3">
    <source>
        <dbReference type="ARBA" id="ARBA00023163"/>
    </source>
</evidence>
<name>A0A410ME61_9BACI</name>
<dbReference type="Proteomes" id="UP000287756">
    <property type="component" value="Chromosome"/>
</dbReference>
<dbReference type="InterPro" id="IPR018356">
    <property type="entry name" value="Tscrpt_reg_HTH_DeoR_CS"/>
</dbReference>